<proteinExistence type="predicted"/>
<evidence type="ECO:0000259" key="4">
    <source>
        <dbReference type="PROSITE" id="PS50893"/>
    </source>
</evidence>
<dbReference type="SUPFAM" id="SSF52540">
    <property type="entry name" value="P-loop containing nucleoside triphosphate hydrolases"/>
    <property type="match status" value="1"/>
</dbReference>
<dbReference type="FunCoup" id="Q8EV39">
    <property type="interactions" value="267"/>
</dbReference>
<dbReference type="HOGENOM" id="CLU_000604_1_2_14"/>
<dbReference type="InParanoid" id="Q8EV39"/>
<dbReference type="Gene3D" id="3.40.50.300">
    <property type="entry name" value="P-loop containing nucleotide triphosphate hydrolases"/>
    <property type="match status" value="1"/>
</dbReference>
<gene>
    <name evidence="5" type="ordered locus">MYPE7280</name>
</gene>
<dbReference type="PROSITE" id="PS00211">
    <property type="entry name" value="ABC_TRANSPORTER_1"/>
    <property type="match status" value="1"/>
</dbReference>
<dbReference type="Pfam" id="PF00005">
    <property type="entry name" value="ABC_tran"/>
    <property type="match status" value="1"/>
</dbReference>
<dbReference type="InterPro" id="IPR027417">
    <property type="entry name" value="P-loop_NTPase"/>
</dbReference>
<dbReference type="PROSITE" id="PS50893">
    <property type="entry name" value="ABC_TRANSPORTER_2"/>
    <property type="match status" value="1"/>
</dbReference>
<dbReference type="InterPro" id="IPR017871">
    <property type="entry name" value="ABC_transporter-like_CS"/>
</dbReference>
<evidence type="ECO:0000256" key="2">
    <source>
        <dbReference type="ARBA" id="ARBA00022741"/>
    </source>
</evidence>
<dbReference type="EMBL" id="BA000026">
    <property type="protein sequence ID" value="BAC44522.1"/>
    <property type="molecule type" value="Genomic_DNA"/>
</dbReference>
<dbReference type="SMART" id="SM00382">
    <property type="entry name" value="AAA"/>
    <property type="match status" value="1"/>
</dbReference>
<evidence type="ECO:0000256" key="1">
    <source>
        <dbReference type="ARBA" id="ARBA00022448"/>
    </source>
</evidence>
<keyword evidence="3 5" id="KW-0067">ATP-binding</keyword>
<feature type="domain" description="ABC transporter" evidence="4">
    <location>
        <begin position="86"/>
        <end position="318"/>
    </location>
</feature>
<dbReference type="InterPro" id="IPR003593">
    <property type="entry name" value="AAA+_ATPase"/>
</dbReference>
<reference evidence="5 6" key="1">
    <citation type="journal article" date="2002" name="Nucleic Acids Res.">
        <title>The complete genomic sequence of Mycoplasma penetrans, an intracellular bacterial pathogen in humans.</title>
        <authorList>
            <person name="Sasaki Y."/>
            <person name="Ishikawa J."/>
            <person name="Yamashita A."/>
            <person name="Oshima K."/>
            <person name="Kenri T."/>
            <person name="Furuya K."/>
            <person name="Yoshino C."/>
            <person name="Horino A."/>
            <person name="Shiba T."/>
            <person name="Sasaki T."/>
            <person name="Hattori M."/>
        </authorList>
    </citation>
    <scope>NUCLEOTIDE SEQUENCE [LARGE SCALE GENOMIC DNA]</scope>
    <source>
        <strain evidence="5 6">HF-2</strain>
    </source>
</reference>
<keyword evidence="2" id="KW-0547">Nucleotide-binding</keyword>
<keyword evidence="1" id="KW-0813">Transport</keyword>
<sequence length="318" mass="36783">MTFSNKENLNNINSETNTLKKSKEFKKIKKYKFNKPNNKTVSMASSNRNESNIIDKFYLFCYEFFSKKVNTSNLKEKSSGHYNHAIEVKNLYMRYGSKKKDPFIKDCNFNVDEGDFHVIIGQNGAGKSTLIKMIIGLNLNYQGDILINGINRKKCDPNQKLTFVPDKPIFPNEWNVFDYLLEICRMYDSSNIEILKKKINGYLEDFDLLNDADKDPNNLSSGQKQKLLIIKILLLKSKIIVLDEPTSNLDAITRKQFLSLLKELSQKNKVTVFISTHVLEEIKYYANSATFIDKGKVLWSGKVSNEEIVNKHNEIFRV</sequence>
<name>Q8EV39_MALP2</name>
<dbReference type="eggNOG" id="COG1131">
    <property type="taxonomic scope" value="Bacteria"/>
</dbReference>
<dbReference type="RefSeq" id="WP_011077551.1">
    <property type="nucleotide sequence ID" value="NC_004432.1"/>
</dbReference>
<evidence type="ECO:0000256" key="3">
    <source>
        <dbReference type="ARBA" id="ARBA00022840"/>
    </source>
</evidence>
<evidence type="ECO:0000313" key="5">
    <source>
        <dbReference type="EMBL" id="BAC44522.1"/>
    </source>
</evidence>
<dbReference type="GO" id="GO:0016887">
    <property type="term" value="F:ATP hydrolysis activity"/>
    <property type="evidence" value="ECO:0007669"/>
    <property type="project" value="InterPro"/>
</dbReference>
<protein>
    <submittedName>
        <fullName evidence="5">ABC transporter ATP-binding protein</fullName>
    </submittedName>
</protein>
<dbReference type="InterPro" id="IPR051782">
    <property type="entry name" value="ABC_Transporter_VariousFunc"/>
</dbReference>
<dbReference type="PANTHER" id="PTHR42939:SF1">
    <property type="entry name" value="ABC TRANSPORTER ATP-BINDING PROTEIN ALBC-RELATED"/>
    <property type="match status" value="1"/>
</dbReference>
<dbReference type="AlphaFoldDB" id="Q8EV39"/>
<dbReference type="InterPro" id="IPR003439">
    <property type="entry name" value="ABC_transporter-like_ATP-bd"/>
</dbReference>
<dbReference type="CDD" id="cd03230">
    <property type="entry name" value="ABC_DR_subfamily_A"/>
    <property type="match status" value="1"/>
</dbReference>
<dbReference type="KEGG" id="mpe:MYPE7280"/>
<keyword evidence="6" id="KW-1185">Reference proteome</keyword>
<dbReference type="Proteomes" id="UP000002522">
    <property type="component" value="Chromosome"/>
</dbReference>
<organism evidence="5 6">
    <name type="scientific">Malacoplasma penetrans (strain HF-2)</name>
    <name type="common">Mycoplasma penetrans</name>
    <dbReference type="NCBI Taxonomy" id="272633"/>
    <lineage>
        <taxon>Bacteria</taxon>
        <taxon>Bacillati</taxon>
        <taxon>Mycoplasmatota</taxon>
        <taxon>Mycoplasmoidales</taxon>
        <taxon>Mycoplasmoidaceae</taxon>
        <taxon>Malacoplasma</taxon>
    </lineage>
</organism>
<dbReference type="PANTHER" id="PTHR42939">
    <property type="entry name" value="ABC TRANSPORTER ATP-BINDING PROTEIN ALBC-RELATED"/>
    <property type="match status" value="1"/>
</dbReference>
<dbReference type="STRING" id="272633.gene:10731851"/>
<dbReference type="GO" id="GO:0005524">
    <property type="term" value="F:ATP binding"/>
    <property type="evidence" value="ECO:0007669"/>
    <property type="project" value="UniProtKB-KW"/>
</dbReference>
<accession>Q8EV39</accession>
<evidence type="ECO:0000313" key="6">
    <source>
        <dbReference type="Proteomes" id="UP000002522"/>
    </source>
</evidence>